<comment type="caution">
    <text evidence="1">The sequence shown here is derived from an EMBL/GenBank/DDBJ whole genome shotgun (WGS) entry which is preliminary data.</text>
</comment>
<keyword evidence="2" id="KW-1185">Reference proteome</keyword>
<gene>
    <name evidence="1" type="ORF">ACFPPC_03275</name>
</gene>
<dbReference type="EMBL" id="JBHSLV010000007">
    <property type="protein sequence ID" value="MFC5391660.1"/>
    <property type="molecule type" value="Genomic_DNA"/>
</dbReference>
<proteinExistence type="predicted"/>
<dbReference type="Proteomes" id="UP001596104">
    <property type="component" value="Unassembled WGS sequence"/>
</dbReference>
<organism evidence="1 2">
    <name type="scientific">Bosea vestrisii</name>
    <dbReference type="NCBI Taxonomy" id="151416"/>
    <lineage>
        <taxon>Bacteria</taxon>
        <taxon>Pseudomonadati</taxon>
        <taxon>Pseudomonadota</taxon>
        <taxon>Alphaproteobacteria</taxon>
        <taxon>Hyphomicrobiales</taxon>
        <taxon>Boseaceae</taxon>
        <taxon>Bosea</taxon>
    </lineage>
</organism>
<dbReference type="RefSeq" id="WP_377006469.1">
    <property type="nucleotide sequence ID" value="NZ_JBHSLV010000007.1"/>
</dbReference>
<evidence type="ECO:0000313" key="2">
    <source>
        <dbReference type="Proteomes" id="UP001596104"/>
    </source>
</evidence>
<reference evidence="2" key="1">
    <citation type="journal article" date="2019" name="Int. J. Syst. Evol. Microbiol.">
        <title>The Global Catalogue of Microorganisms (GCM) 10K type strain sequencing project: providing services to taxonomists for standard genome sequencing and annotation.</title>
        <authorList>
            <consortium name="The Broad Institute Genomics Platform"/>
            <consortium name="The Broad Institute Genome Sequencing Center for Infectious Disease"/>
            <person name="Wu L."/>
            <person name="Ma J."/>
        </authorList>
    </citation>
    <scope>NUCLEOTIDE SEQUENCE [LARGE SCALE GENOMIC DNA]</scope>
    <source>
        <strain evidence="2">CGMCC 1.16326</strain>
    </source>
</reference>
<protein>
    <submittedName>
        <fullName evidence="1">Uncharacterized protein</fullName>
    </submittedName>
</protein>
<name>A0ABW0H357_9HYPH</name>
<evidence type="ECO:0000313" key="1">
    <source>
        <dbReference type="EMBL" id="MFC5391660.1"/>
    </source>
</evidence>
<sequence>MARLRDLLDRMVANRAARDVTEERKLLAEFAELRRDNPQAGIVVGTLDIPPDCYDFSIDLGACDFGLVHWVALADSALEHALKLMTEMPDPPADLMASIMRSRAEIDFADDSAEAVQ</sequence>
<accession>A0ABW0H357</accession>